<dbReference type="EMBL" id="UOGI01000327">
    <property type="protein sequence ID" value="VAX34465.1"/>
    <property type="molecule type" value="Genomic_DNA"/>
</dbReference>
<evidence type="ECO:0000313" key="1">
    <source>
        <dbReference type="EMBL" id="VAX34465.1"/>
    </source>
</evidence>
<proteinExistence type="predicted"/>
<reference evidence="1" key="1">
    <citation type="submission" date="2018-06" db="EMBL/GenBank/DDBJ databases">
        <authorList>
            <person name="Zhirakovskaya E."/>
        </authorList>
    </citation>
    <scope>NUCLEOTIDE SEQUENCE</scope>
</reference>
<dbReference type="GO" id="GO:0005886">
    <property type="term" value="C:plasma membrane"/>
    <property type="evidence" value="ECO:0007669"/>
    <property type="project" value="TreeGrafter"/>
</dbReference>
<organism evidence="1">
    <name type="scientific">hydrothermal vent metagenome</name>
    <dbReference type="NCBI Taxonomy" id="652676"/>
    <lineage>
        <taxon>unclassified sequences</taxon>
        <taxon>metagenomes</taxon>
        <taxon>ecological metagenomes</taxon>
    </lineage>
</organism>
<dbReference type="PANTHER" id="PTHR42755">
    <property type="entry name" value="3-DEOXY-MANNO-OCTULOSONATE CYTIDYLYLTRANSFERASE"/>
    <property type="match status" value="1"/>
</dbReference>
<sequence>VYGCSDVCIIGGSLIPKGGHNLFEPAYWAKPVVCGPHMENFPLAREFFKQGAAVEAGAEAIDRVLQDILSDPVRAKDMGGRARDLYFKNSGALLKTLEVIDSLFKNIRPDITR</sequence>
<dbReference type="Gene3D" id="3.40.50.2000">
    <property type="entry name" value="Glycogen Phosphorylase B"/>
    <property type="match status" value="1"/>
</dbReference>
<protein>
    <recommendedName>
        <fullName evidence="2">Lipid IV(A) 3-deoxy-D-manno-octulosonic acid transferase</fullName>
    </recommendedName>
</protein>
<feature type="non-terminal residue" evidence="1">
    <location>
        <position position="1"/>
    </location>
</feature>
<name>A0A3B1DRQ5_9ZZZZ</name>
<dbReference type="GO" id="GO:0009245">
    <property type="term" value="P:lipid A biosynthetic process"/>
    <property type="evidence" value="ECO:0007669"/>
    <property type="project" value="TreeGrafter"/>
</dbReference>
<dbReference type="InterPro" id="IPR039901">
    <property type="entry name" value="Kdotransferase"/>
</dbReference>
<gene>
    <name evidence="1" type="ORF">MNBD_NITROSPIRAE03-1963</name>
</gene>
<evidence type="ECO:0008006" key="2">
    <source>
        <dbReference type="Google" id="ProtNLM"/>
    </source>
</evidence>
<dbReference type="AlphaFoldDB" id="A0A3B1DRQ5"/>
<dbReference type="PANTHER" id="PTHR42755:SF1">
    <property type="entry name" value="3-DEOXY-D-MANNO-OCTULOSONIC ACID TRANSFERASE, MITOCHONDRIAL-RELATED"/>
    <property type="match status" value="1"/>
</dbReference>
<accession>A0A3B1DRQ5</accession>
<dbReference type="GO" id="GO:0016740">
    <property type="term" value="F:transferase activity"/>
    <property type="evidence" value="ECO:0007669"/>
    <property type="project" value="InterPro"/>
</dbReference>